<feature type="region of interest" description="Disordered" evidence="1">
    <location>
        <begin position="579"/>
        <end position="602"/>
    </location>
</feature>
<evidence type="ECO:0000256" key="2">
    <source>
        <dbReference type="SAM" id="Phobius"/>
    </source>
</evidence>
<feature type="compositionally biased region" description="Polar residues" evidence="1">
    <location>
        <begin position="176"/>
        <end position="188"/>
    </location>
</feature>
<comment type="caution">
    <text evidence="3">The sequence shown here is derived from an EMBL/GenBank/DDBJ whole genome shotgun (WGS) entry which is preliminary data.</text>
</comment>
<organism evidence="3 4">
    <name type="scientific">Exophiala aquamarina CBS 119918</name>
    <dbReference type="NCBI Taxonomy" id="1182545"/>
    <lineage>
        <taxon>Eukaryota</taxon>
        <taxon>Fungi</taxon>
        <taxon>Dikarya</taxon>
        <taxon>Ascomycota</taxon>
        <taxon>Pezizomycotina</taxon>
        <taxon>Eurotiomycetes</taxon>
        <taxon>Chaetothyriomycetidae</taxon>
        <taxon>Chaetothyriales</taxon>
        <taxon>Herpotrichiellaceae</taxon>
        <taxon>Exophiala</taxon>
    </lineage>
</organism>
<feature type="compositionally biased region" description="Basic and acidic residues" evidence="1">
    <location>
        <begin position="492"/>
        <end position="515"/>
    </location>
</feature>
<feature type="region of interest" description="Disordered" evidence="1">
    <location>
        <begin position="64"/>
        <end position="132"/>
    </location>
</feature>
<dbReference type="HOGENOM" id="CLU_004045_1_0_1"/>
<feature type="compositionally biased region" description="Basic and acidic residues" evidence="1">
    <location>
        <begin position="364"/>
        <end position="373"/>
    </location>
</feature>
<protein>
    <recommendedName>
        <fullName evidence="5">Glycoprotease family protein</fullName>
    </recommendedName>
</protein>
<feature type="region of interest" description="Disordered" evidence="1">
    <location>
        <begin position="780"/>
        <end position="822"/>
    </location>
</feature>
<dbReference type="EMBL" id="AMGV01000001">
    <property type="protein sequence ID" value="KEF63392.1"/>
    <property type="molecule type" value="Genomic_DNA"/>
</dbReference>
<feature type="region of interest" description="Disordered" evidence="1">
    <location>
        <begin position="392"/>
        <end position="411"/>
    </location>
</feature>
<dbReference type="RefSeq" id="XP_013265982.1">
    <property type="nucleotide sequence ID" value="XM_013410528.1"/>
</dbReference>
<feature type="transmembrane region" description="Helical" evidence="2">
    <location>
        <begin position="848"/>
        <end position="871"/>
    </location>
</feature>
<feature type="compositionally biased region" description="Polar residues" evidence="1">
    <location>
        <begin position="34"/>
        <end position="47"/>
    </location>
</feature>
<feature type="region of interest" description="Disordered" evidence="1">
    <location>
        <begin position="492"/>
        <end position="528"/>
    </location>
</feature>
<reference evidence="3 4" key="1">
    <citation type="submission" date="2013-03" db="EMBL/GenBank/DDBJ databases">
        <title>The Genome Sequence of Exophiala aquamarina CBS 119918.</title>
        <authorList>
            <consortium name="The Broad Institute Genomics Platform"/>
            <person name="Cuomo C."/>
            <person name="de Hoog S."/>
            <person name="Gorbushina A."/>
            <person name="Walker B."/>
            <person name="Young S.K."/>
            <person name="Zeng Q."/>
            <person name="Gargeya S."/>
            <person name="Fitzgerald M."/>
            <person name="Haas B."/>
            <person name="Abouelleil A."/>
            <person name="Allen A.W."/>
            <person name="Alvarado L."/>
            <person name="Arachchi H.M."/>
            <person name="Berlin A.M."/>
            <person name="Chapman S.B."/>
            <person name="Gainer-Dewar J."/>
            <person name="Goldberg J."/>
            <person name="Griggs A."/>
            <person name="Gujja S."/>
            <person name="Hansen M."/>
            <person name="Howarth C."/>
            <person name="Imamovic A."/>
            <person name="Ireland A."/>
            <person name="Larimer J."/>
            <person name="McCowan C."/>
            <person name="Murphy C."/>
            <person name="Pearson M."/>
            <person name="Poon T.W."/>
            <person name="Priest M."/>
            <person name="Roberts A."/>
            <person name="Saif S."/>
            <person name="Shea T."/>
            <person name="Sisk P."/>
            <person name="Sykes S."/>
            <person name="Wortman J."/>
            <person name="Nusbaum C."/>
            <person name="Birren B."/>
        </authorList>
    </citation>
    <scope>NUCLEOTIDE SEQUENCE [LARGE SCALE GENOMIC DNA]</scope>
    <source>
        <strain evidence="3 4">CBS 119918</strain>
    </source>
</reference>
<feature type="region of interest" description="Disordered" evidence="1">
    <location>
        <begin position="360"/>
        <end position="383"/>
    </location>
</feature>
<feature type="compositionally biased region" description="Polar residues" evidence="1">
    <location>
        <begin position="85"/>
        <end position="96"/>
    </location>
</feature>
<feature type="compositionally biased region" description="Low complexity" evidence="1">
    <location>
        <begin position="1027"/>
        <end position="1041"/>
    </location>
</feature>
<dbReference type="AlphaFoldDB" id="A0A072PUH8"/>
<keyword evidence="4" id="KW-1185">Reference proteome</keyword>
<feature type="region of interest" description="Disordered" evidence="1">
    <location>
        <begin position="1027"/>
        <end position="1076"/>
    </location>
</feature>
<dbReference type="GeneID" id="25276316"/>
<dbReference type="VEuPathDB" id="FungiDB:A1O9_01369"/>
<dbReference type="STRING" id="1182545.A0A072PUH8"/>
<feature type="region of interest" description="Disordered" evidence="1">
    <location>
        <begin position="215"/>
        <end position="253"/>
    </location>
</feature>
<evidence type="ECO:0008006" key="5">
    <source>
        <dbReference type="Google" id="ProtNLM"/>
    </source>
</evidence>
<keyword evidence="2" id="KW-1133">Transmembrane helix</keyword>
<keyword evidence="2" id="KW-0472">Membrane</keyword>
<dbReference type="Proteomes" id="UP000027920">
    <property type="component" value="Unassembled WGS sequence"/>
</dbReference>
<dbReference type="OrthoDB" id="5973539at2759"/>
<feature type="compositionally biased region" description="Polar residues" evidence="1">
    <location>
        <begin position="812"/>
        <end position="822"/>
    </location>
</feature>
<feature type="compositionally biased region" description="Basic and acidic residues" evidence="1">
    <location>
        <begin position="221"/>
        <end position="244"/>
    </location>
</feature>
<accession>A0A072PUH8</accession>
<evidence type="ECO:0000313" key="4">
    <source>
        <dbReference type="Proteomes" id="UP000027920"/>
    </source>
</evidence>
<keyword evidence="2" id="KW-0812">Transmembrane</keyword>
<gene>
    <name evidence="3" type="ORF">A1O9_01369</name>
</gene>
<feature type="region of interest" description="Disordered" evidence="1">
    <location>
        <begin position="331"/>
        <end position="350"/>
    </location>
</feature>
<evidence type="ECO:0000313" key="3">
    <source>
        <dbReference type="EMBL" id="KEF63392.1"/>
    </source>
</evidence>
<feature type="region of interest" description="Disordered" evidence="1">
    <location>
        <begin position="1115"/>
        <end position="1134"/>
    </location>
</feature>
<sequence>MVTSFETAAPTTKDHIAVQRINVKSIPAFPLSSPPTEQLTSFKPSNAETVHSSGYPFLSTTTFASSSSDDDSGSSSGLDEFQLERYSQSKTETRPAQRTYRKQSIRDKPRQRPGLNIVTNFSNSGKRTHTDGLLMNQVQSQRPRMKQRYATSVVSAKAEHGHHLLYEAFQHKQFHDNSSGWKPTSKTENPSKSENLKRALGREALTRLQALQAARKNATKYSEHSSNEVFKLDGDPSVSRDSEPGRPLAIQDFHSPDKRSIVIGLSLPEDEAEAHRLNNGGDSALSMYTPDTPAIVVTPATDNEAWKTTTASTTRSPPSLYSTAPWAENAVSRQDLPPVPKIPSSLSDKLVTNSVTKSGITTQHDNHEHEKSPEQNFDDEQNDNDIDHIRRASSESKEHILSSQSDGGRHKSQGWWNLMLSPMLSRKGTLKSIGTLDQATPPLPSMPNYIQTSKGITSSPVSAQSPGTPRLFGLASARASVWSRWTTWEKSRDGNLHSNEKTDSSPTLTERRHVADNSNKVLPESFSSSGKGHAAEYYHACAVDQVKGVKYFECQNHSCSEQLPKLRSIFDSRSLAVISPEDSGEARSAPQNQVDRTEDPATVERAWSSITIRTEPEELSPNVRQANTAAVVQAKSIDSLAKMTPTFEQETENKIPVEEAPTKANIATPKQPTPPQRSVLPRDLKSPNIATVIPLSHVQPLVHSPGPVSPGMEQTMSSRGAVPMAEIASAPVQTSPPEQTQVTAHPDPWSQIQPSSVTVHNHTTYTERTVSRNPFLSEMERREEATSRPMPVANVPGPTRESPAKVVDSKPESQQQAKKGTSLLSKLNCLRRMKMSEPDQPNKPRKRYWTWVIAVILFLIIVACVLTAMLLTRTGNGTPVQTQWLNLTGYPPMPTGISTIARPDVKQQSQCVAPSTLWSCALPKENQAEITPNAPDQPNFRFQIAFQNGTVPSNMTIPVDKTSRRSPALNTRANDLFSGDMFEPNPQPPSRADQIFMGNTTDNITQPFDGEKTPFFITFVPVFPVDPTNSTEIRSTTSTSRLRTRQDSNDTDSIPAPDVLDDGSAAPANLLPSDPYPTSQPIKLYNRGAQDEHYGFYIYFDKSIFLRSRAPFNGSSSANASDIDPADEDGGSTRNEAQFRCTFSQTRFLVRMWTNPAFGATLLPPLTDANSTRGSESKVNSATDFSRPGSFPYPTTLTLDRHGGNVNKKTAYCYGVDGLQVIQADIKTLIPEARGINGNLINAAPRLVDGTGLDDGFDQDAGGIDGGTGGCDCIWQNWS</sequence>
<feature type="region of interest" description="Disordered" evidence="1">
    <location>
        <begin position="175"/>
        <end position="195"/>
    </location>
</feature>
<name>A0A072PUH8_9EURO</name>
<proteinExistence type="predicted"/>
<evidence type="ECO:0000256" key="1">
    <source>
        <dbReference type="SAM" id="MobiDB-lite"/>
    </source>
</evidence>
<feature type="region of interest" description="Disordered" evidence="1">
    <location>
        <begin position="28"/>
        <end position="47"/>
    </location>
</feature>
<feature type="compositionally biased region" description="Polar residues" evidence="1">
    <location>
        <begin position="516"/>
        <end position="528"/>
    </location>
</feature>